<accession>A0A2N3NJP8</accession>
<feature type="region of interest" description="Disordered" evidence="1">
    <location>
        <begin position="2544"/>
        <end position="2571"/>
    </location>
</feature>
<dbReference type="InParanoid" id="A0A2N3NJP8"/>
<feature type="region of interest" description="Disordered" evidence="1">
    <location>
        <begin position="1"/>
        <end position="105"/>
    </location>
</feature>
<dbReference type="GO" id="GO:0016579">
    <property type="term" value="P:protein deubiquitination"/>
    <property type="evidence" value="ECO:0007669"/>
    <property type="project" value="InterPro"/>
</dbReference>
<keyword evidence="4" id="KW-1185">Reference proteome</keyword>
<feature type="compositionally biased region" description="Low complexity" evidence="1">
    <location>
        <begin position="40"/>
        <end position="50"/>
    </location>
</feature>
<dbReference type="SUPFAM" id="SSF54001">
    <property type="entry name" value="Cysteine proteinases"/>
    <property type="match status" value="1"/>
</dbReference>
<sequence>MDQAPSSPEARDRAVSTEPPSTRPNPFDDDDSSRKRRRTSLSGSRSLSVDTVQSPHDETAHPPVLAEPVSDTHDSAIMDTDPSTPQTPEQKGSSNPDYPAEPGSSRVTINLRNANLSSSTAASPTPHTLEDPALPDGVKLSVELPDRDMKGDLLVGGHSQTAVMGPAPAIPVTTLSDSGSPDIEVIDVPEDDADVVIGDGEPEVSIIGESRAVLEDPTLDFPYNDGEPLIETVSRLANYISGQHQLEESLFESLQSWADLFIRWAETAGYQIAYHSCLENAGLWQSFPDLVWAACNRALGRTATPRQAISSFYLTFARLTGFFVTLDCQTLASAAGELGGLDSGQIPETFSYAFLTSLHGLTRRDEPRILNGPDSQTGWLRPDLISELVQGFQTMPGGSIQTLTRLVESQIRLMERFPRLVDQPAAVCQVVSDLVWESNRRLHFAGQPQQVLEQCKQRLFQGHKFYHIVSKSLSDTIHKLVNHLTTDGASGQIISLTDIYHCALHGDHKMATEMLAAHHRSYPNLPTHLAPGAIAWEWRFNMFGKLIMSGQMQLRVWAVGHMCSDLVMFWRRCGDGQEDLALFLAYFAEYLMRTKLVEYILGPTCHPEITIESGNVVGFLLVTKFYQKEQTDLLWQTITSSQDRRVADALTRMAANITHLCDQEHLLYFCEKLELLPIESFNMASIRHFCEQVFKQLMSKTQGERQLLNFLPYELCLRLLRESSVCSAQSQVAYPEIQAFATQKLRELHHHGPDSEGRKRLYLTCIEDIAAKSPTTLGSLCGLFISIRHALGLELQVLTAEHNLSSLLVDELEHAISLCNQTEGLYVLTGASNSPRRDFIYSLICYEPDSLTAELGKRLWDMMVGPDSASAEDRASGWHILNDAAAQAGFDTSFMSSCLSVHFPTLPADCFSEGALRFLKDEIVPRLNSSMISLDNTESVKQSGIEELWRMILTAPDQAVSDAAIDVLVKDIYIGSRAILDYPHYRARQVHLGLVNRCLDQLSEAAKKLTLFNESSTGGEDESMVIVASDEQVLEQERMFIRSLAVLRQFLQAHQSKAHFATADLRPLMPPSPTTVVGESAELKFQSFDGDKQTDVRPLNIGKRNTAASLLASLREATGFENYRIYYKGQVFVPNENEVCRSLEDLRIHDGLILVKREEDGVSPSSRMRPGVSPLEIAILSHFGELWGYLSLEEKFAQEIYQFLVKLPADSHILEVLDSNSTPYLELFPLGQPFKCLYAIYALVEYTDAARRRRKTSLPSFEGDGTSNPYKEAMERVLMLIFAAISDPDVIDKCPTGHLKSQLSLQLMNCLVDLLTTWQMSVTSQEMDWADKAPPLDRLLTILREAHSTPKDAHSLRLIPATFTAILLLCVVSAGYWDELTKTDAFGSLTQELLLDPKFAIRDKISQIIKDACLDEQRLNVKMAEFLWPYISGIVPKLVEHPASCNEGFELTEFLILRLLPKLSPVLDLAQLADQCCNLLLELSSSEDVCDPDPDDYVVGGLVRLLHCCIELDKSIADPANKLFRRGTARDLLWRYLFPTSKELDEPPSTVLLNRNSRERLYNIIFELVIRDEEQFRWLLEDLKKLVPFDKNEDDPYHYDLPLQFERSKAIRSPCGYVGLRNLSNTCYLNSLFTQLFMNTNFRRFILSASIVDPPNQKLLYQTQKLFAFMQESIRRFVDPYLVVGSIKTYDDTLIDIHNQMDVDEFYNLLFDRWEYQLPNPDDRKVLRSFYGGQLVQQVKSNECEHVSERLEPFSAIQCDIKGKGTLQDSLQAYVGGEIMEGDNKYKCSTCDRHVDAVKRLVWFRKLSCDWCLTHESRACLKDIPDNLIFHLKRFDFNLRTMQRSKINDYFSFPAKIDMRPYTIDYLSDPDTPGREDIFELVGILVHSGTAESGHYYSYIRERPSSSNGETWVEFNDDLVSPWDPETMETSTFGGPDFRYDSNGIVYDKNYSAYMLFYQRSSTLQVEEESLTIPLKVDIPSDILDHIRNENTYILQRHCLYDPNHATFVRRIFEQCAVRRKVCTAEHKVEKIAMYVALGHLDQVVSRTKDVPDFGDYFDMLLKAVNKCPNCALSLFKYFRGRHESFRALIQRNPEPVVRVDCGELLMAAVERIKKDLPEVYGNTENALDHDHMEGWAHTLDSVIAQVPLIFDTLWFAFQIHLRAWNEVFAVMLRFARLGELETILLLNSDFLSRLLRIIQADSSLDLAPNYQRMMTNVLRRGLNRPPSYENIITLADHLMSVLQPILSSESIVEKADNRLLMYLHGEAAPPWTSLEVFTVHQEWATSPGSSVFVSKLLEINQAPQASDNIIQRLVQANRQLGIKVFQTLRANITGQMLQGHSNAPYLRAAVAYCKAVDEDEPVLRMLIHVAAQCRQLNNTEGRAFLDFFCNMYGTPGPNSGLSHWSIFFNMTAQIPKWTPYLLGYYDGEVRWQTEEFIQKSIFDYGASPAFEEGEGGERRKEVLVSAAREIGFNCLIYLRDHFIQRRVHVAKDMVLPLQRVVARASAYFNPEPEEPGPDHDFAQLSQTILDAMKRITVDELEEDGSEWDNSCGSSGGDIETFDTLADADLQ</sequence>
<dbReference type="GO" id="GO:0005634">
    <property type="term" value="C:nucleus"/>
    <property type="evidence" value="ECO:0007669"/>
    <property type="project" value="TreeGrafter"/>
</dbReference>
<dbReference type="InterPro" id="IPR050164">
    <property type="entry name" value="Peptidase_C19"/>
</dbReference>
<proteinExistence type="predicted"/>
<dbReference type="Pfam" id="PF12030">
    <property type="entry name" value="DUF3517"/>
    <property type="match status" value="1"/>
</dbReference>
<dbReference type="GO" id="GO:0004843">
    <property type="term" value="F:cysteine-type deubiquitinase activity"/>
    <property type="evidence" value="ECO:0007669"/>
    <property type="project" value="InterPro"/>
</dbReference>
<reference evidence="3 4" key="1">
    <citation type="journal article" date="2017" name="G3 (Bethesda)">
        <title>First Draft Genome Sequence of the Pathogenic Fungus Lomentospora prolificans (Formerly Scedosporium prolificans).</title>
        <authorList>
            <person name="Luo R."/>
            <person name="Zimin A."/>
            <person name="Workman R."/>
            <person name="Fan Y."/>
            <person name="Pertea G."/>
            <person name="Grossman N."/>
            <person name="Wear M.P."/>
            <person name="Jia B."/>
            <person name="Miller H."/>
            <person name="Casadevall A."/>
            <person name="Timp W."/>
            <person name="Zhang S.X."/>
            <person name="Salzberg S.L."/>
        </authorList>
    </citation>
    <scope>NUCLEOTIDE SEQUENCE [LARGE SCALE GENOMIC DNA]</scope>
    <source>
        <strain evidence="3 4">JHH-5317</strain>
    </source>
</reference>
<dbReference type="InterPro" id="IPR001394">
    <property type="entry name" value="Peptidase_C19_UCH"/>
</dbReference>
<name>A0A2N3NJP8_9PEZI</name>
<dbReference type="PANTHER" id="PTHR24006:SF827">
    <property type="entry name" value="UBIQUITIN CARBOXYL-TERMINAL HYDROLASE 34"/>
    <property type="match status" value="1"/>
</dbReference>
<dbReference type="EMBL" id="NLAX01000003">
    <property type="protein sequence ID" value="PKS12676.1"/>
    <property type="molecule type" value="Genomic_DNA"/>
</dbReference>
<dbReference type="InterPro" id="IPR038765">
    <property type="entry name" value="Papain-like_cys_pep_sf"/>
</dbReference>
<evidence type="ECO:0000259" key="2">
    <source>
        <dbReference type="PROSITE" id="PS50235"/>
    </source>
</evidence>
<protein>
    <recommendedName>
        <fullName evidence="2">USP domain-containing protein</fullName>
    </recommendedName>
</protein>
<feature type="domain" description="USP" evidence="2">
    <location>
        <begin position="1618"/>
        <end position="1961"/>
    </location>
</feature>
<comment type="caution">
    <text evidence="3">The sequence shown here is derived from an EMBL/GenBank/DDBJ whole genome shotgun (WGS) entry which is preliminary data.</text>
</comment>
<feature type="compositionally biased region" description="Polar residues" evidence="1">
    <location>
        <begin position="81"/>
        <end position="96"/>
    </location>
</feature>
<dbReference type="VEuPathDB" id="FungiDB:jhhlp_000884"/>
<dbReference type="PROSITE" id="PS00973">
    <property type="entry name" value="USP_2"/>
    <property type="match status" value="1"/>
</dbReference>
<dbReference type="GO" id="GO:0005829">
    <property type="term" value="C:cytosol"/>
    <property type="evidence" value="ECO:0007669"/>
    <property type="project" value="TreeGrafter"/>
</dbReference>
<dbReference type="Proteomes" id="UP000233524">
    <property type="component" value="Unassembled WGS sequence"/>
</dbReference>
<feature type="compositionally biased region" description="Low complexity" evidence="1">
    <location>
        <begin position="117"/>
        <end position="126"/>
    </location>
</feature>
<dbReference type="InterPro" id="IPR028889">
    <property type="entry name" value="USP"/>
</dbReference>
<dbReference type="STRING" id="41688.A0A2N3NJP8"/>
<evidence type="ECO:0000313" key="4">
    <source>
        <dbReference type="Proteomes" id="UP000233524"/>
    </source>
</evidence>
<dbReference type="Pfam" id="PF00443">
    <property type="entry name" value="UCH"/>
    <property type="match status" value="1"/>
</dbReference>
<dbReference type="Gene3D" id="3.90.70.10">
    <property type="entry name" value="Cysteine proteinases"/>
    <property type="match status" value="1"/>
</dbReference>
<evidence type="ECO:0000313" key="3">
    <source>
        <dbReference type="EMBL" id="PKS12676.1"/>
    </source>
</evidence>
<dbReference type="OrthoDB" id="420187at2759"/>
<dbReference type="PROSITE" id="PS50235">
    <property type="entry name" value="USP_3"/>
    <property type="match status" value="1"/>
</dbReference>
<organism evidence="3 4">
    <name type="scientific">Lomentospora prolificans</name>
    <dbReference type="NCBI Taxonomy" id="41688"/>
    <lineage>
        <taxon>Eukaryota</taxon>
        <taxon>Fungi</taxon>
        <taxon>Dikarya</taxon>
        <taxon>Ascomycota</taxon>
        <taxon>Pezizomycotina</taxon>
        <taxon>Sordariomycetes</taxon>
        <taxon>Hypocreomycetidae</taxon>
        <taxon>Microascales</taxon>
        <taxon>Microascaceae</taxon>
        <taxon>Lomentospora</taxon>
    </lineage>
</organism>
<dbReference type="InterPro" id="IPR021905">
    <property type="entry name" value="DUF3517"/>
</dbReference>
<feature type="region of interest" description="Disordered" evidence="1">
    <location>
        <begin position="117"/>
        <end position="136"/>
    </location>
</feature>
<gene>
    <name evidence="3" type="ORF">jhhlp_000884</name>
</gene>
<evidence type="ECO:0000256" key="1">
    <source>
        <dbReference type="SAM" id="MobiDB-lite"/>
    </source>
</evidence>
<dbReference type="FunFam" id="3.90.70.10:FF:000136">
    <property type="entry name" value="Ubiquitin C-terminal hydrolase, putative"/>
    <property type="match status" value="1"/>
</dbReference>
<dbReference type="PANTHER" id="PTHR24006">
    <property type="entry name" value="UBIQUITIN CARBOXYL-TERMINAL HYDROLASE"/>
    <property type="match status" value="1"/>
</dbReference>
<dbReference type="InterPro" id="IPR018200">
    <property type="entry name" value="USP_CS"/>
</dbReference>
<dbReference type="CDD" id="cd02659">
    <property type="entry name" value="peptidase_C19C"/>
    <property type="match status" value="1"/>
</dbReference>